<proteinExistence type="inferred from homology"/>
<evidence type="ECO:0000256" key="6">
    <source>
        <dbReference type="ARBA" id="ARBA00023136"/>
    </source>
</evidence>
<evidence type="ECO:0000313" key="8">
    <source>
        <dbReference type="EMBL" id="KIF83164.1"/>
    </source>
</evidence>
<dbReference type="EMBL" id="JWJG01000028">
    <property type="protein sequence ID" value="KIF83164.1"/>
    <property type="molecule type" value="Genomic_DNA"/>
</dbReference>
<dbReference type="Pfam" id="PF04226">
    <property type="entry name" value="Transgly_assoc"/>
    <property type="match status" value="1"/>
</dbReference>
<dbReference type="Proteomes" id="UP000031572">
    <property type="component" value="Unassembled WGS sequence"/>
</dbReference>
<reference evidence="8 9" key="1">
    <citation type="submission" date="2014-12" db="EMBL/GenBank/DDBJ databases">
        <title>Denitrispirillum autotrophicum gen. nov., sp. nov., Denitrifying, Facultatively Autotrophic Bacteria Isolated from Rice Paddy Soil.</title>
        <authorList>
            <person name="Ishii S."/>
            <person name="Ashida N."/>
            <person name="Ohno H."/>
            <person name="Otsuka S."/>
            <person name="Yokota A."/>
            <person name="Senoo K."/>
        </authorList>
    </citation>
    <scope>NUCLEOTIDE SEQUENCE [LARGE SCALE GENOMIC DNA]</scope>
    <source>
        <strain evidence="8 9">TSA66</strain>
    </source>
</reference>
<evidence type="ECO:0000256" key="4">
    <source>
        <dbReference type="ARBA" id="ARBA00022692"/>
    </source>
</evidence>
<dbReference type="PANTHER" id="PTHR33884:SF3">
    <property type="entry name" value="UPF0410 PROTEIN YMGE"/>
    <property type="match status" value="1"/>
</dbReference>
<evidence type="ECO:0000313" key="9">
    <source>
        <dbReference type="Proteomes" id="UP000031572"/>
    </source>
</evidence>
<evidence type="ECO:0000256" key="2">
    <source>
        <dbReference type="ARBA" id="ARBA00011006"/>
    </source>
</evidence>
<accession>A0A0C2BSX6</accession>
<dbReference type="GO" id="GO:0005886">
    <property type="term" value="C:plasma membrane"/>
    <property type="evidence" value="ECO:0007669"/>
    <property type="project" value="UniProtKB-SubCell"/>
</dbReference>
<keyword evidence="9" id="KW-1185">Reference proteome</keyword>
<keyword evidence="4 7" id="KW-0812">Transmembrane</keyword>
<comment type="caution">
    <text evidence="8">The sequence shown here is derived from an EMBL/GenBank/DDBJ whole genome shotgun (WGS) entry which is preliminary data.</text>
</comment>
<evidence type="ECO:0000256" key="1">
    <source>
        <dbReference type="ARBA" id="ARBA00004651"/>
    </source>
</evidence>
<feature type="transmembrane region" description="Helical" evidence="7">
    <location>
        <begin position="57"/>
        <end position="77"/>
    </location>
</feature>
<protein>
    <recommendedName>
        <fullName evidence="10">Transglycosylase</fullName>
    </recommendedName>
</protein>
<dbReference type="RefSeq" id="WP_040041790.1">
    <property type="nucleotide sequence ID" value="NZ_JWJG01000028.1"/>
</dbReference>
<comment type="similarity">
    <text evidence="2">Belongs to the UPF0410 family.</text>
</comment>
<evidence type="ECO:0000256" key="3">
    <source>
        <dbReference type="ARBA" id="ARBA00022475"/>
    </source>
</evidence>
<evidence type="ECO:0000256" key="7">
    <source>
        <dbReference type="SAM" id="Phobius"/>
    </source>
</evidence>
<comment type="subcellular location">
    <subcellularLocation>
        <location evidence="1">Cell membrane</location>
        <topology evidence="1">Multi-pass membrane protein</topology>
    </subcellularLocation>
</comment>
<organism evidence="8 9">
    <name type="scientific">Noviherbaspirillum autotrophicum</name>
    <dbReference type="NCBI Taxonomy" id="709839"/>
    <lineage>
        <taxon>Bacteria</taxon>
        <taxon>Pseudomonadati</taxon>
        <taxon>Pseudomonadota</taxon>
        <taxon>Betaproteobacteria</taxon>
        <taxon>Burkholderiales</taxon>
        <taxon>Oxalobacteraceae</taxon>
        <taxon>Noviherbaspirillum</taxon>
    </lineage>
</organism>
<dbReference type="InterPro" id="IPR007341">
    <property type="entry name" value="Transgly_assoc"/>
</dbReference>
<dbReference type="OrthoDB" id="8778751at2"/>
<keyword evidence="3" id="KW-1003">Cell membrane</keyword>
<name>A0A0C2BSX6_9BURK</name>
<keyword evidence="5 7" id="KW-1133">Transmembrane helix</keyword>
<dbReference type="PANTHER" id="PTHR33884">
    <property type="entry name" value="UPF0410 PROTEIN YMGE"/>
    <property type="match status" value="1"/>
</dbReference>
<keyword evidence="6 7" id="KW-0472">Membrane</keyword>
<sequence>MSLLWFLFIGLIAGWLASMIVGGPFGLLGDLIVGVIGSYIGGWLFGRMGWSMGGGTLGSIITATIGAIVLLLILRLFNSARWRS</sequence>
<evidence type="ECO:0008006" key="10">
    <source>
        <dbReference type="Google" id="ProtNLM"/>
    </source>
</evidence>
<evidence type="ECO:0000256" key="5">
    <source>
        <dbReference type="ARBA" id="ARBA00022989"/>
    </source>
</evidence>
<gene>
    <name evidence="8" type="ORF">TSA66_23705</name>
</gene>
<dbReference type="AlphaFoldDB" id="A0A0C2BSX6"/>
<feature type="transmembrane region" description="Helical" evidence="7">
    <location>
        <begin position="28"/>
        <end position="45"/>
    </location>
</feature>
<dbReference type="STRING" id="709839.TSA66_23705"/>